<evidence type="ECO:0000313" key="2">
    <source>
        <dbReference type="Proteomes" id="UP000768646"/>
    </source>
</evidence>
<organism evidence="1 2">
    <name type="scientific">Pneumocystis oryctolagi</name>
    <dbReference type="NCBI Taxonomy" id="42067"/>
    <lineage>
        <taxon>Eukaryota</taxon>
        <taxon>Fungi</taxon>
        <taxon>Dikarya</taxon>
        <taxon>Ascomycota</taxon>
        <taxon>Taphrinomycotina</taxon>
        <taxon>Pneumocystomycetes</taxon>
        <taxon>Pneumocystaceae</taxon>
        <taxon>Pneumocystis</taxon>
    </lineage>
</organism>
<reference evidence="1 2" key="1">
    <citation type="journal article" date="2021" name="Commun. Biol.">
        <title>Genomic insights into the host specific adaptation of the Pneumocystis genus.</title>
        <authorList>
            <person name="Cisse O.H."/>
            <person name="Ma L."/>
            <person name="Dekker J.P."/>
            <person name="Khil P.P."/>
            <person name="Youn J.-H."/>
            <person name="Brenchley J.M."/>
            <person name="Blair R."/>
            <person name="Pahar B."/>
            <person name="Chabe M."/>
            <person name="Van Rompay K.K.A."/>
            <person name="Keesler R."/>
            <person name="Sukura A."/>
            <person name="Hirsch V."/>
            <person name="Kutty G."/>
            <person name="Liu Y."/>
            <person name="Peng L."/>
            <person name="Chen J."/>
            <person name="Song J."/>
            <person name="Weissenbacher-Lang C."/>
            <person name="Xu J."/>
            <person name="Upham N.S."/>
            <person name="Stajich J.E."/>
            <person name="Cuomo C.A."/>
            <person name="Cushion M.T."/>
            <person name="Kovacs J.A."/>
        </authorList>
    </citation>
    <scope>NUCLEOTIDE SEQUENCE [LARGE SCALE GENOMIC DNA]</scope>
    <source>
        <strain evidence="1 2">RABM</strain>
    </source>
</reference>
<dbReference type="Proteomes" id="UP000768646">
    <property type="component" value="Unassembled WGS sequence"/>
</dbReference>
<evidence type="ECO:0000313" key="1">
    <source>
        <dbReference type="EMBL" id="KAG4303743.1"/>
    </source>
</evidence>
<protein>
    <submittedName>
        <fullName evidence="1">Uncharacterized protein</fullName>
    </submittedName>
</protein>
<feature type="non-terminal residue" evidence="1">
    <location>
        <position position="1"/>
    </location>
</feature>
<sequence>QKQQVQNIVISGGKSVEFGKNHREVVSWLLNDNELEKIQERQNQKDKSNTLQKGGPKKNTRNQTSQLSNSFNSIHDISNNQTLGIDDLYDQNEENFDSIKLSSIRPIFKKSELIYIFVFPNCCLISSNSEFDTKHIKATAELDEIRQHYQQKQQVQNIVISGGKSVEFGKNHREVVSWLLNDNELEKIQERQYFILTIEKSTLFHLISDLNKLKDDLKLFCSHDVLENAKAVMLSQNKKSTFEDINLDSEIINLRFDEGDAVIKSFSDAIDELYYENSKKSQDTIEKLDLDSVNKSLKIWYDLAPSRSKNEIKHPLKNPPREPKNMEQKRNMSRNQRSRYRDKKHSQFNENSQLNHYGDSRKSRGRQEARKKFRNMPMNHNYRAKGGLPIEKKPNESSFNNASNFVPGYIHHNFQHSTLPYNNYIPQNYTDYNHIQQPTNMPSYPMQYNNTYYSYVTPQNIQYGTPLINNQYQKLHNYSETEHSSTKQFQNSQENISFTSEQQGRHKHLPLPSDFMLGPIDGVRIEMPEPHHVLGVIKGMVIRDGQGNFGIRFIILNFF</sequence>
<comment type="caution">
    <text evidence="1">The sequence shown here is derived from an EMBL/GenBank/DDBJ whole genome shotgun (WGS) entry which is preliminary data.</text>
</comment>
<proteinExistence type="predicted"/>
<dbReference type="EMBL" id="JABTEG010000034">
    <property type="protein sequence ID" value="KAG4303743.1"/>
    <property type="molecule type" value="Genomic_DNA"/>
</dbReference>
<keyword evidence="2" id="KW-1185">Reference proteome</keyword>
<accession>A0ACB7CA40</accession>
<name>A0ACB7CA40_9ASCO</name>
<gene>
    <name evidence="1" type="ORF">PORY_002851</name>
</gene>